<dbReference type="Gene3D" id="2.60.40.10">
    <property type="entry name" value="Immunoglobulins"/>
    <property type="match status" value="2"/>
</dbReference>
<dbReference type="SUPFAM" id="SSF82171">
    <property type="entry name" value="DPP6 N-terminal domain-like"/>
    <property type="match status" value="1"/>
</dbReference>
<organism evidence="1 2">
    <name type="scientific">Xylanibacter rarus</name>
    <dbReference type="NCBI Taxonomy" id="1676614"/>
    <lineage>
        <taxon>Bacteria</taxon>
        <taxon>Pseudomonadati</taxon>
        <taxon>Bacteroidota</taxon>
        <taxon>Bacteroidia</taxon>
        <taxon>Bacteroidales</taxon>
        <taxon>Prevotellaceae</taxon>
        <taxon>Xylanibacter</taxon>
    </lineage>
</organism>
<dbReference type="NCBIfam" id="TIGR04183">
    <property type="entry name" value="Por_Secre_tail"/>
    <property type="match status" value="1"/>
</dbReference>
<comment type="caution">
    <text evidence="1">The sequence shown here is derived from an EMBL/GenBank/DDBJ whole genome shotgun (WGS) entry which is preliminary data.</text>
</comment>
<evidence type="ECO:0000313" key="2">
    <source>
        <dbReference type="Proteomes" id="UP000036951"/>
    </source>
</evidence>
<dbReference type="Gene3D" id="2.60.120.260">
    <property type="entry name" value="Galactose-binding domain-like"/>
    <property type="match status" value="1"/>
</dbReference>
<evidence type="ECO:0000313" key="1">
    <source>
        <dbReference type="EMBL" id="KOO69241.1"/>
    </source>
</evidence>
<name>A0A8E1QYM1_9BACT</name>
<gene>
    <name evidence="1" type="ORF">ACU52_03935</name>
</gene>
<accession>A0A8E1QYM1</accession>
<reference evidence="1 2" key="1">
    <citation type="submission" date="2015-06" db="EMBL/GenBank/DDBJ databases">
        <title>Prevotella sp. 109, sp. nov., a novel member of the family Prevotellaceae isolated from human faeces.</title>
        <authorList>
            <person name="Shkoporov A.N."/>
            <person name="Chaplin A.V."/>
            <person name="Kafarskaia L.I."/>
            <person name="Efimov B.A."/>
        </authorList>
    </citation>
    <scope>NUCLEOTIDE SEQUENCE [LARGE SCALE GENOMIC DNA]</scope>
    <source>
        <strain evidence="1 2">109</strain>
    </source>
</reference>
<dbReference type="InterPro" id="IPR013783">
    <property type="entry name" value="Ig-like_fold"/>
</dbReference>
<evidence type="ECO:0008006" key="3">
    <source>
        <dbReference type="Google" id="ProtNLM"/>
    </source>
</evidence>
<sequence length="1011" mass="112191">MAAFTAFTGNAYAEKGFKTIGENINGSGISPNGQYFVGTSVAIEHSINGMDMKSFIYNIKDGTLSWITEADPSDFTKCGRFKAVSNNGIICGDAINTDIKLASEENPISAAIWENGKRTLLEYGDFDISTISSSADGAFSQDISEDGNIVIGNFNIGSGAFITPCKWVKNSEGKYVIEFLTVPENMKNGYAMKISSDGKIFGIITSNEDDDKGTYLCIWDDDKITVLTHEDLGIEFRYLCVMNLIDVSPNGKFVIFSESNTFKTYIYNTETKECRPLPSFGEYDNWNNFSYASIDNNGNVAGAYDYGNPILGPMPYTHPFWYSYERNAIYDFSYYMTIAAEGVNSDIDFTFDEETLTIPSFISADGQTIAGNADIYNTFLQQTPKFWVLNVDDISNTEIPLTPTGLNAKSDALKEAKLSWTKDETEYKTLTLKSYNIYRDGELIGNIEATEQEMSFRDKDIYGHPEYTVEAVLAKADGGTMLSQKSVPFKASVPDTYALPFFDDFDSGSLETNYWTTEADYGEGEDTKWILDGYGLLQTTCAAIYVSNAKPHSSSLVSRPMDATNEESVNVSFANIYGFINIEDQALDNDSISLEVTTDNGDTWKSVGDWSIAELNPQHKWNMINVDISKEVAGKIFSIRFHSHGQGKSLYYVDIENVKITTGNEVKKDAPEGLTGCKNSSDTPLSLIWKNNFGAYQLNHINSVVESMFTLGNEGKEVIGANAFDKDDLAPYKGKYLTGVTTIINFYDWYEVNKGIHAAIVVFEDGKLVREQEIEDLPYNEYFTTALDEPLLIDGSKELKIGIKVHDYDAEQIPLLYAVSDKFIAGKSDLFSEDNGATWQKVSEFYGENNEKSPCCWNITGCVTDEPELKPSETENIYYSVFRNGELLSTAVLDKLQTHYFDNDAKDGDSYYVMAYYTDGSVSDASEAFIFDSSTDISQYTIDDLSISFNSETKNININGEFDKAEIFNTNGICVSQSAANAISLNGVTPGIYVLKISKGGKAVVKKIIIK</sequence>
<dbReference type="Proteomes" id="UP000036951">
    <property type="component" value="Unassembled WGS sequence"/>
</dbReference>
<proteinExistence type="predicted"/>
<keyword evidence="2" id="KW-1185">Reference proteome</keyword>
<dbReference type="AlphaFoldDB" id="A0A8E1QYM1"/>
<protein>
    <recommendedName>
        <fullName evidence="3">Secretion system C-terminal sorting domain-containing protein</fullName>
    </recommendedName>
</protein>
<dbReference type="InterPro" id="IPR026444">
    <property type="entry name" value="Secre_tail"/>
</dbReference>
<dbReference type="EMBL" id="LFQU01000004">
    <property type="protein sequence ID" value="KOO69241.1"/>
    <property type="molecule type" value="Genomic_DNA"/>
</dbReference>